<organism evidence="3 4">
    <name type="scientific">Thermoproteus tenax (strain ATCC 35583 / DSM 2078 / JCM 9277 / NBRC 100435 / Kra 1)</name>
    <dbReference type="NCBI Taxonomy" id="768679"/>
    <lineage>
        <taxon>Archaea</taxon>
        <taxon>Thermoproteota</taxon>
        <taxon>Thermoprotei</taxon>
        <taxon>Thermoproteales</taxon>
        <taxon>Thermoproteaceae</taxon>
        <taxon>Thermoproteus</taxon>
    </lineage>
</organism>
<dbReference type="RefSeq" id="WP_014126602.1">
    <property type="nucleotide sequence ID" value="NC_016070.1"/>
</dbReference>
<dbReference type="OrthoDB" id="384668at2157"/>
<dbReference type="eggNOG" id="arCOG00631">
    <property type="taxonomic scope" value="Archaea"/>
</dbReference>
<dbReference type="STRING" id="768679.TTX_0687"/>
<evidence type="ECO:0000256" key="1">
    <source>
        <dbReference type="ARBA" id="ARBA00023122"/>
    </source>
</evidence>
<evidence type="ECO:0000313" key="4">
    <source>
        <dbReference type="Proteomes" id="UP000002654"/>
    </source>
</evidence>
<protein>
    <submittedName>
        <fullName evidence="3">CBS domain</fullName>
    </submittedName>
</protein>
<dbReference type="Gene3D" id="3.10.580.10">
    <property type="entry name" value="CBS-domain"/>
    <property type="match status" value="1"/>
</dbReference>
<dbReference type="Pfam" id="PF00571">
    <property type="entry name" value="CBS"/>
    <property type="match status" value="2"/>
</dbReference>
<dbReference type="EMBL" id="FN869859">
    <property type="protein sequence ID" value="CCC81346.1"/>
    <property type="molecule type" value="Genomic_DNA"/>
</dbReference>
<dbReference type="PaxDb" id="768679-TTX_0687"/>
<accession>G4RP51</accession>
<sequence length="137" mass="14175">MKAIDIAKEVPSIAPNSTVLDAAKALVEAECAVVLDGEEPVGVITEYDIVRAVAQNTPPDAPVVEIITAPPLLVEGHEPLWKVAEAFIVSGNRFAAVTSGGRFIGVVSASDIADEDELLSDAASFAELTTSYAPAAD</sequence>
<dbReference type="AlphaFoldDB" id="G4RP51"/>
<dbReference type="PANTHER" id="PTHR43080">
    <property type="entry name" value="CBS DOMAIN-CONTAINING PROTEIN CBSX3, MITOCHONDRIAL"/>
    <property type="match status" value="1"/>
</dbReference>
<feature type="domain" description="CBS" evidence="2">
    <location>
        <begin position="70"/>
        <end position="117"/>
    </location>
</feature>
<dbReference type="KEGG" id="ttn:TTX_0687"/>
<dbReference type="InterPro" id="IPR051257">
    <property type="entry name" value="Diverse_CBS-Domain"/>
</dbReference>
<dbReference type="InterPro" id="IPR046342">
    <property type="entry name" value="CBS_dom_sf"/>
</dbReference>
<evidence type="ECO:0000259" key="2">
    <source>
        <dbReference type="SMART" id="SM00116"/>
    </source>
</evidence>
<evidence type="ECO:0000313" key="3">
    <source>
        <dbReference type="EMBL" id="CCC81346.1"/>
    </source>
</evidence>
<dbReference type="HOGENOM" id="CLU_1860799_0_0_2"/>
<keyword evidence="4" id="KW-1185">Reference proteome</keyword>
<name>G4RP51_THETK</name>
<dbReference type="PATRIC" id="fig|768679.9.peg.700"/>
<dbReference type="InterPro" id="IPR000644">
    <property type="entry name" value="CBS_dom"/>
</dbReference>
<reference evidence="3 4" key="1">
    <citation type="journal article" date="2011" name="PLoS ONE">
        <title>The complete genome sequence of Thermoproteus tenax: a physiologically versatile member of the Crenarchaeota.</title>
        <authorList>
            <person name="Siebers B."/>
            <person name="Zaparty M."/>
            <person name="Raddatz G."/>
            <person name="Tjaden B."/>
            <person name="Albers S.V."/>
            <person name="Bell S.D."/>
            <person name="Blombach F."/>
            <person name="Kletzin A."/>
            <person name="Kyrpides N."/>
            <person name="Lanz C."/>
            <person name="Plagens A."/>
            <person name="Rampp M."/>
            <person name="Rosinus A."/>
            <person name="von Jan M."/>
            <person name="Makarova K.S."/>
            <person name="Klenk H.P."/>
            <person name="Schuster S.C."/>
            <person name="Hensel R."/>
        </authorList>
    </citation>
    <scope>NUCLEOTIDE SEQUENCE [LARGE SCALE GENOMIC DNA]</scope>
    <source>
        <strain evidence="4">ATCC 35583 / DSM 2078 / JCM 9277 / NBRC 100435 / Kra 1</strain>
    </source>
</reference>
<keyword evidence="1" id="KW-0129">CBS domain</keyword>
<proteinExistence type="predicted"/>
<gene>
    <name evidence="3" type="ordered locus">TTX_0687</name>
</gene>
<dbReference type="GeneID" id="11261582"/>
<dbReference type="SMART" id="SM00116">
    <property type="entry name" value="CBS"/>
    <property type="match status" value="2"/>
</dbReference>
<dbReference type="Proteomes" id="UP000002654">
    <property type="component" value="Chromosome"/>
</dbReference>
<feature type="domain" description="CBS" evidence="2">
    <location>
        <begin position="9"/>
        <end position="54"/>
    </location>
</feature>
<dbReference type="SUPFAM" id="SSF54631">
    <property type="entry name" value="CBS-domain pair"/>
    <property type="match status" value="1"/>
</dbReference>
<dbReference type="PANTHER" id="PTHR43080:SF2">
    <property type="entry name" value="CBS DOMAIN-CONTAINING PROTEIN"/>
    <property type="match status" value="1"/>
</dbReference>